<reference evidence="10" key="1">
    <citation type="submission" date="2017-01" db="EMBL/GenBank/DDBJ databases">
        <title>Genome sequence of Rouxiella sp. ERMR1:05.</title>
        <authorList>
            <person name="Kumar R."/>
            <person name="Singh D."/>
            <person name="Kumar S."/>
        </authorList>
    </citation>
    <scope>NUCLEOTIDE SEQUENCE [LARGE SCALE GENOMIC DNA]</scope>
    <source>
        <strain evidence="10">ERMR1:05</strain>
    </source>
</reference>
<keyword evidence="4 7" id="KW-0812">Transmembrane</keyword>
<feature type="transmembrane region" description="Helical" evidence="7">
    <location>
        <begin position="290"/>
        <end position="310"/>
    </location>
</feature>
<feature type="transmembrane region" description="Helical" evidence="7">
    <location>
        <begin position="122"/>
        <end position="142"/>
    </location>
</feature>
<dbReference type="RefSeq" id="WP_104921371.1">
    <property type="nucleotide sequence ID" value="NZ_CP019062.1"/>
</dbReference>
<dbReference type="InterPro" id="IPR050638">
    <property type="entry name" value="AA-Vitamin_Transporters"/>
</dbReference>
<feature type="transmembrane region" description="Helical" evidence="7">
    <location>
        <begin position="174"/>
        <end position="193"/>
    </location>
</feature>
<evidence type="ECO:0000256" key="3">
    <source>
        <dbReference type="ARBA" id="ARBA00022475"/>
    </source>
</evidence>
<dbReference type="PANTHER" id="PTHR32322">
    <property type="entry name" value="INNER MEMBRANE TRANSPORTER"/>
    <property type="match status" value="1"/>
</dbReference>
<feature type="transmembrane region" description="Helical" evidence="7">
    <location>
        <begin position="64"/>
        <end position="86"/>
    </location>
</feature>
<dbReference type="Pfam" id="PF00892">
    <property type="entry name" value="EamA"/>
    <property type="match status" value="1"/>
</dbReference>
<name>A0A2L1ULJ4_9GAMM</name>
<evidence type="ECO:0000256" key="5">
    <source>
        <dbReference type="ARBA" id="ARBA00022989"/>
    </source>
</evidence>
<dbReference type="InterPro" id="IPR037185">
    <property type="entry name" value="EmrE-like"/>
</dbReference>
<evidence type="ECO:0000259" key="8">
    <source>
        <dbReference type="Pfam" id="PF00892"/>
    </source>
</evidence>
<dbReference type="OrthoDB" id="9815120at2"/>
<proteinExistence type="inferred from homology"/>
<keyword evidence="3" id="KW-1003">Cell membrane</keyword>
<organism evidence="9 10">
    <name type="scientific">Rahnella sikkimica</name>
    <dbReference type="NCBI Taxonomy" id="1805933"/>
    <lineage>
        <taxon>Bacteria</taxon>
        <taxon>Pseudomonadati</taxon>
        <taxon>Pseudomonadota</taxon>
        <taxon>Gammaproteobacteria</taxon>
        <taxon>Enterobacterales</taxon>
        <taxon>Yersiniaceae</taxon>
        <taxon>Rahnella</taxon>
    </lineage>
</organism>
<dbReference type="SUPFAM" id="SSF103481">
    <property type="entry name" value="Multidrug resistance efflux transporter EmrE"/>
    <property type="match status" value="2"/>
</dbReference>
<dbReference type="EMBL" id="CP019062">
    <property type="protein sequence ID" value="AVF33810.1"/>
    <property type="molecule type" value="Genomic_DNA"/>
</dbReference>
<feature type="transmembrane region" description="Helical" evidence="7">
    <location>
        <begin position="229"/>
        <end position="252"/>
    </location>
</feature>
<evidence type="ECO:0000313" key="10">
    <source>
        <dbReference type="Proteomes" id="UP000239197"/>
    </source>
</evidence>
<feature type="transmembrane region" description="Helical" evidence="7">
    <location>
        <begin position="205"/>
        <end position="223"/>
    </location>
</feature>
<keyword evidence="6 7" id="KW-0472">Membrane</keyword>
<feature type="transmembrane region" description="Helical" evidence="7">
    <location>
        <begin position="149"/>
        <end position="168"/>
    </location>
</feature>
<comment type="similarity">
    <text evidence="2">Belongs to the EamA transporter family.</text>
</comment>
<evidence type="ECO:0000256" key="6">
    <source>
        <dbReference type="ARBA" id="ARBA00023136"/>
    </source>
</evidence>
<evidence type="ECO:0000256" key="7">
    <source>
        <dbReference type="SAM" id="Phobius"/>
    </source>
</evidence>
<dbReference type="GO" id="GO:0016020">
    <property type="term" value="C:membrane"/>
    <property type="evidence" value="ECO:0007669"/>
    <property type="project" value="UniProtKB-SubCell"/>
</dbReference>
<feature type="domain" description="EamA" evidence="8">
    <location>
        <begin position="175"/>
        <end position="304"/>
    </location>
</feature>
<feature type="transmembrane region" description="Helical" evidence="7">
    <location>
        <begin position="264"/>
        <end position="284"/>
    </location>
</feature>
<dbReference type="PANTHER" id="PTHR32322:SF2">
    <property type="entry name" value="EAMA DOMAIN-CONTAINING PROTEIN"/>
    <property type="match status" value="1"/>
</dbReference>
<keyword evidence="5 7" id="KW-1133">Transmembrane helix</keyword>
<evidence type="ECO:0000256" key="2">
    <source>
        <dbReference type="ARBA" id="ARBA00007362"/>
    </source>
</evidence>
<comment type="subcellular location">
    <subcellularLocation>
        <location evidence="1">Cell membrane</location>
        <topology evidence="1">Multi-pass membrane protein</topology>
    </subcellularLocation>
</comment>
<dbReference type="InterPro" id="IPR000620">
    <property type="entry name" value="EamA_dom"/>
</dbReference>
<feature type="transmembrane region" description="Helical" evidence="7">
    <location>
        <begin position="38"/>
        <end position="58"/>
    </location>
</feature>
<dbReference type="KEGG" id="rox:BV494_02180"/>
<dbReference type="AlphaFoldDB" id="A0A2L1ULJ4"/>
<accession>A0A2L1ULJ4</accession>
<evidence type="ECO:0000256" key="4">
    <source>
        <dbReference type="ARBA" id="ARBA00022692"/>
    </source>
</evidence>
<sequence>MTQSEHNQPQEKQIALHDAATQNNGPPLPALPRKSSPLVAILLLLVAMLSLQGGASLAKTLFPIVGPQGVTALRLGIGSILLLLYFRPWRLKMRGGNFRSLLMYGLALGCMNYSFYLALRTVPLGIAVALEFTGPLAVAMFSSRRPVDFIWVVLAVVGLLFLLPLGQSAGGVDLKGACFALIAGACWAVYILAGQKAGSSYGPGTAAMGSLIAALIFFPIGAIQAHTSIFSWEILPLGLLIALLTSAIPYSLEMMALTKLPAKTFGTLMSMEPAMAALSGIIFLGEFLTASQWLGLAAIIAASAGSTLTLQRKAKLETVDIPGNNPSGK</sequence>
<feature type="transmembrane region" description="Helical" evidence="7">
    <location>
        <begin position="98"/>
        <end position="116"/>
    </location>
</feature>
<evidence type="ECO:0000313" key="9">
    <source>
        <dbReference type="EMBL" id="AVF33810.1"/>
    </source>
</evidence>
<gene>
    <name evidence="9" type="ORF">BV494_02180</name>
</gene>
<dbReference type="NCBIfam" id="NF007823">
    <property type="entry name" value="PRK10532.1"/>
    <property type="match status" value="1"/>
</dbReference>
<protein>
    <submittedName>
        <fullName evidence="9">Threonine/homoserine exporter RhtA</fullName>
    </submittedName>
</protein>
<keyword evidence="10" id="KW-1185">Reference proteome</keyword>
<dbReference type="Proteomes" id="UP000239197">
    <property type="component" value="Chromosome"/>
</dbReference>
<evidence type="ECO:0000256" key="1">
    <source>
        <dbReference type="ARBA" id="ARBA00004651"/>
    </source>
</evidence>